<protein>
    <recommendedName>
        <fullName evidence="2">Acb2/Tad1 hairpin domain-containing protein</fullName>
    </recommendedName>
</protein>
<dbReference type="GO" id="GO:0000166">
    <property type="term" value="F:nucleotide binding"/>
    <property type="evidence" value="ECO:0007669"/>
    <property type="project" value="UniProtKB-KW"/>
</dbReference>
<accession>A0A164PLT3</accession>
<organism evidence="3 4">
    <name type="scientific">Nocardia terpenica</name>
    <dbReference type="NCBI Taxonomy" id="455432"/>
    <lineage>
        <taxon>Bacteria</taxon>
        <taxon>Bacillati</taxon>
        <taxon>Actinomycetota</taxon>
        <taxon>Actinomycetes</taxon>
        <taxon>Mycobacteriales</taxon>
        <taxon>Nocardiaceae</taxon>
        <taxon>Nocardia</taxon>
    </lineage>
</organism>
<keyword evidence="4" id="KW-1185">Reference proteome</keyword>
<dbReference type="STRING" id="455432.AWN90_20590"/>
<comment type="caution">
    <text evidence="3">The sequence shown here is derived from an EMBL/GenBank/DDBJ whole genome shotgun (WGS) entry which is preliminary data.</text>
</comment>
<keyword evidence="1" id="KW-0547">Nucleotide-binding</keyword>
<evidence type="ECO:0000259" key="2">
    <source>
        <dbReference type="Pfam" id="PF24729"/>
    </source>
</evidence>
<feature type="domain" description="Acb2/Tad1 hairpin" evidence="2">
    <location>
        <begin position="5"/>
        <end position="66"/>
    </location>
</feature>
<name>A0A164PLT3_9NOCA</name>
<evidence type="ECO:0000313" key="4">
    <source>
        <dbReference type="Proteomes" id="UP000076512"/>
    </source>
</evidence>
<dbReference type="EMBL" id="LWGR01000003">
    <property type="protein sequence ID" value="KZM75738.1"/>
    <property type="molecule type" value="Genomic_DNA"/>
</dbReference>
<proteinExistence type="predicted"/>
<reference evidence="3 4" key="1">
    <citation type="submission" date="2016-04" db="EMBL/GenBank/DDBJ databases">
        <authorList>
            <person name="Evans L.H."/>
            <person name="Alamgir A."/>
            <person name="Owens N."/>
            <person name="Weber N.D."/>
            <person name="Virtaneva K."/>
            <person name="Barbian K."/>
            <person name="Babar A."/>
            <person name="Rosenke K."/>
        </authorList>
    </citation>
    <scope>NUCLEOTIDE SEQUENCE [LARGE SCALE GENOMIC DNA]</scope>
    <source>
        <strain evidence="3 4">IFM 0406</strain>
    </source>
</reference>
<sequence length="71" mass="8084">MSAADITHRFTFHIATADKHEQHESVRDACKTLALLLDEHLPESREKALAITHLETVMFWSNASVARQAER</sequence>
<dbReference type="Pfam" id="PF24729">
    <property type="entry name" value="Acb2_Tad1_hairpin"/>
    <property type="match status" value="1"/>
</dbReference>
<dbReference type="OrthoDB" id="4257351at2"/>
<evidence type="ECO:0000256" key="1">
    <source>
        <dbReference type="ARBA" id="ARBA00022741"/>
    </source>
</evidence>
<dbReference type="InterPro" id="IPR056098">
    <property type="entry name" value="Acb2/Tad1_hairpin"/>
</dbReference>
<evidence type="ECO:0000313" key="3">
    <source>
        <dbReference type="EMBL" id="KZM75738.1"/>
    </source>
</evidence>
<dbReference type="AlphaFoldDB" id="A0A164PLT3"/>
<dbReference type="Proteomes" id="UP000076512">
    <property type="component" value="Unassembled WGS sequence"/>
</dbReference>
<gene>
    <name evidence="3" type="ORF">AWN90_20590</name>
</gene>
<dbReference type="RefSeq" id="WP_082870993.1">
    <property type="nucleotide sequence ID" value="NZ_JABMCZ010000001.1"/>
</dbReference>